<sequence length="413" mass="48042">MLLKETGERQVKYYLRDIDKDHRNRYIFASQLVRENDKVADIGCGVGYGSYYIAMSTPCKSVLGIDIDKEAIEFAKEKYVTDKNKFEQRDIITEKNNEKFNFIIAFEVVEHVPDSQKFLESCESMLEDDGIIVLTTPNENVLNFNPEIFKFHQRHYTPEQLKEKLNSTNLEVIGMYSQNDERIFKTTTNAYNVFVCKKKQSKVQLPVALEEEITGFEKAASEINKLEWYVKHAPRMNYEVCCKYLSDVYVSLANIEDLITADFEKHRRKFTPEYFGDMFDGDDVIGPLKSMDTINQTILAKALNFCGIAIRVATYCKEFKGQIMLSLKDCNEKTIAYKLFEDEEICDNKWLEMKFPLIKNSAKQKYVIEINILKIKGDSQIGVYQNSKIKCENLLMHNNVDIIGNLSYRMLYN</sequence>
<organism evidence="2 3">
    <name type="scientific">Clostridium carnis</name>
    <dbReference type="NCBI Taxonomy" id="1530"/>
    <lineage>
        <taxon>Bacteria</taxon>
        <taxon>Bacillati</taxon>
        <taxon>Bacillota</taxon>
        <taxon>Clostridia</taxon>
        <taxon>Eubacteriales</taxon>
        <taxon>Clostridiaceae</taxon>
        <taxon>Clostridium</taxon>
    </lineage>
</organism>
<dbReference type="Proteomes" id="UP000277570">
    <property type="component" value="Unassembled WGS sequence"/>
</dbReference>
<dbReference type="PANTHER" id="PTHR43861">
    <property type="entry name" value="TRANS-ACONITATE 2-METHYLTRANSFERASE-RELATED"/>
    <property type="match status" value="1"/>
</dbReference>
<feature type="domain" description="Methyltransferase" evidence="1">
    <location>
        <begin position="35"/>
        <end position="163"/>
    </location>
</feature>
<keyword evidence="3" id="KW-1185">Reference proteome</keyword>
<dbReference type="GO" id="GO:0032259">
    <property type="term" value="P:methylation"/>
    <property type="evidence" value="ECO:0007669"/>
    <property type="project" value="UniProtKB-KW"/>
</dbReference>
<keyword evidence="2" id="KW-0489">Methyltransferase</keyword>
<proteinExistence type="predicted"/>
<evidence type="ECO:0000313" key="2">
    <source>
        <dbReference type="EMBL" id="VDG69854.1"/>
    </source>
</evidence>
<dbReference type="EC" id="2.1.1.-" evidence="2"/>
<dbReference type="GO" id="GO:0008168">
    <property type="term" value="F:methyltransferase activity"/>
    <property type="evidence" value="ECO:0007669"/>
    <property type="project" value="UniProtKB-KW"/>
</dbReference>
<reference evidence="2 3" key="1">
    <citation type="submission" date="2018-11" db="EMBL/GenBank/DDBJ databases">
        <authorList>
            <consortium name="Pathogen Informatics"/>
        </authorList>
    </citation>
    <scope>NUCLEOTIDE SEQUENCE [LARGE SCALE GENOMIC DNA]</scope>
    <source>
        <strain evidence="2 3">NCTC10913</strain>
    </source>
</reference>
<dbReference type="EMBL" id="UYIN01000001">
    <property type="protein sequence ID" value="VDG69854.1"/>
    <property type="molecule type" value="Genomic_DNA"/>
</dbReference>
<dbReference type="Gene3D" id="3.40.50.150">
    <property type="entry name" value="Vaccinia Virus protein VP39"/>
    <property type="match status" value="1"/>
</dbReference>
<evidence type="ECO:0000259" key="1">
    <source>
        <dbReference type="Pfam" id="PF13847"/>
    </source>
</evidence>
<dbReference type="CDD" id="cd02440">
    <property type="entry name" value="AdoMet_MTases"/>
    <property type="match status" value="1"/>
</dbReference>
<dbReference type="SUPFAM" id="SSF53335">
    <property type="entry name" value="S-adenosyl-L-methionine-dependent methyltransferases"/>
    <property type="match status" value="1"/>
</dbReference>
<comment type="caution">
    <text evidence="2">The sequence shown here is derived from an EMBL/GenBank/DDBJ whole genome shotgun (WGS) entry which is preliminary data.</text>
</comment>
<gene>
    <name evidence="2" type="ORF">NCTC10913_00489</name>
</gene>
<protein>
    <submittedName>
        <fullName evidence="2">Type 11 methyltransferase</fullName>
        <ecNumber evidence="2">2.1.1.-</ecNumber>
    </submittedName>
</protein>
<name>A0ABY6SP80_9CLOT</name>
<dbReference type="InterPro" id="IPR029063">
    <property type="entry name" value="SAM-dependent_MTases_sf"/>
</dbReference>
<evidence type="ECO:0000313" key="3">
    <source>
        <dbReference type="Proteomes" id="UP000277570"/>
    </source>
</evidence>
<accession>A0ABY6SP80</accession>
<keyword evidence="2" id="KW-0808">Transferase</keyword>
<dbReference type="InterPro" id="IPR025714">
    <property type="entry name" value="Methyltranfer_dom"/>
</dbReference>
<dbReference type="Pfam" id="PF13847">
    <property type="entry name" value="Methyltransf_31"/>
    <property type="match status" value="1"/>
</dbReference>